<dbReference type="GO" id="GO:0000049">
    <property type="term" value="F:tRNA binding"/>
    <property type="evidence" value="ECO:0007669"/>
    <property type="project" value="UniProtKB-UniRule"/>
</dbReference>
<dbReference type="InterPro" id="IPR020930">
    <property type="entry name" value="Ribosomal_uL5_bac-type"/>
</dbReference>
<dbReference type="FunFam" id="3.30.1440.10:FF:000001">
    <property type="entry name" value="50S ribosomal protein L5"/>
    <property type="match status" value="1"/>
</dbReference>
<dbReference type="KEGG" id="pef:A7E78_07435"/>
<keyword evidence="5" id="KW-0699">rRNA-binding</keyword>
<dbReference type="PIRSF" id="PIRSF002161">
    <property type="entry name" value="Ribosomal_L5"/>
    <property type="match status" value="1"/>
</dbReference>
<reference evidence="9 10" key="1">
    <citation type="journal article" date="2017" name="Genome Announc.">
        <title>Complete Genome Sequences of Two Acetylene-Fermenting Pelobacter acetylenicus Strains.</title>
        <authorList>
            <person name="Sutton J.M."/>
            <person name="Baesman S.M."/>
            <person name="Fierst J.L."/>
            <person name="Poret-Peterson A.T."/>
            <person name="Oremland R.S."/>
            <person name="Dunlap D.S."/>
            <person name="Akob D.M."/>
        </authorList>
    </citation>
    <scope>NUCLEOTIDE SEQUENCE [LARGE SCALE GENOMIC DNA]</scope>
    <source>
        <strain evidence="9 10">SFB93</strain>
    </source>
</reference>
<feature type="domain" description="Large ribosomal subunit protein uL5 C-terminal" evidence="8">
    <location>
        <begin position="84"/>
        <end position="177"/>
    </location>
</feature>
<evidence type="ECO:0000256" key="5">
    <source>
        <dbReference type="HAMAP-Rule" id="MF_01333"/>
    </source>
</evidence>
<protein>
    <recommendedName>
        <fullName evidence="4 5">Large ribosomal subunit protein uL5</fullName>
    </recommendedName>
</protein>
<evidence type="ECO:0000256" key="3">
    <source>
        <dbReference type="ARBA" id="ARBA00023274"/>
    </source>
</evidence>
<dbReference type="GO" id="GO:0019843">
    <property type="term" value="F:rRNA binding"/>
    <property type="evidence" value="ECO:0007669"/>
    <property type="project" value="UniProtKB-UniRule"/>
</dbReference>
<organism evidence="9 10">
    <name type="scientific">Syntrophotalea acetylenivorans</name>
    <dbReference type="NCBI Taxonomy" id="1842532"/>
    <lineage>
        <taxon>Bacteria</taxon>
        <taxon>Pseudomonadati</taxon>
        <taxon>Thermodesulfobacteriota</taxon>
        <taxon>Desulfuromonadia</taxon>
        <taxon>Desulfuromonadales</taxon>
        <taxon>Syntrophotaleaceae</taxon>
        <taxon>Syntrophotalea</taxon>
    </lineage>
</organism>
<dbReference type="InterPro" id="IPR022803">
    <property type="entry name" value="Ribosomal_uL5_dom_sf"/>
</dbReference>
<dbReference type="InterPro" id="IPR002132">
    <property type="entry name" value="Ribosomal_uL5"/>
</dbReference>
<comment type="function">
    <text evidence="5">This is 1 of the proteins that bind and probably mediate the attachment of the 5S RNA into the large ribosomal subunit, where it forms part of the central protuberance. In the 70S ribosome it contacts protein S13 of the 30S subunit (bridge B1b), connecting the 2 subunits; this bridge is implicated in subunit movement. Contacts the P site tRNA; the 5S rRNA and some of its associated proteins might help stabilize positioning of ribosome-bound tRNAs.</text>
</comment>
<dbReference type="SUPFAM" id="SSF55282">
    <property type="entry name" value="RL5-like"/>
    <property type="match status" value="1"/>
</dbReference>
<evidence type="ECO:0000256" key="4">
    <source>
        <dbReference type="ARBA" id="ARBA00035245"/>
    </source>
</evidence>
<dbReference type="EMBL" id="CP015519">
    <property type="protein sequence ID" value="APG27685.1"/>
    <property type="molecule type" value="Genomic_DNA"/>
</dbReference>
<evidence type="ECO:0000259" key="8">
    <source>
        <dbReference type="Pfam" id="PF00673"/>
    </source>
</evidence>
<dbReference type="STRING" id="1842532.A7E78_07435"/>
<dbReference type="RefSeq" id="WP_072283652.1">
    <property type="nucleotide sequence ID" value="NZ_CP015519.1"/>
</dbReference>
<dbReference type="GO" id="GO:0005840">
    <property type="term" value="C:ribosome"/>
    <property type="evidence" value="ECO:0007669"/>
    <property type="project" value="UniProtKB-KW"/>
</dbReference>
<keyword evidence="2 5" id="KW-0689">Ribosomal protein</keyword>
<dbReference type="GO" id="GO:1990904">
    <property type="term" value="C:ribonucleoprotein complex"/>
    <property type="evidence" value="ECO:0007669"/>
    <property type="project" value="UniProtKB-KW"/>
</dbReference>
<feature type="domain" description="Large ribosomal subunit protein uL5 N-terminal" evidence="7">
    <location>
        <begin position="24"/>
        <end position="80"/>
    </location>
</feature>
<evidence type="ECO:0000313" key="10">
    <source>
        <dbReference type="Proteomes" id="UP000182517"/>
    </source>
</evidence>
<accession>A0A1L3GP71</accession>
<comment type="similarity">
    <text evidence="1 5 6">Belongs to the universal ribosomal protein uL5 family.</text>
</comment>
<dbReference type="PROSITE" id="PS00358">
    <property type="entry name" value="RIBOSOMAL_L5"/>
    <property type="match status" value="1"/>
</dbReference>
<gene>
    <name evidence="5" type="primary">rplE</name>
    <name evidence="9" type="ORF">A7E78_07435</name>
</gene>
<dbReference type="Pfam" id="PF00673">
    <property type="entry name" value="Ribosomal_L5_C"/>
    <property type="match status" value="1"/>
</dbReference>
<dbReference type="AlphaFoldDB" id="A0A1L3GP71"/>
<dbReference type="Pfam" id="PF00281">
    <property type="entry name" value="Ribosomal_L5"/>
    <property type="match status" value="1"/>
</dbReference>
<dbReference type="Gene3D" id="3.30.1440.10">
    <property type="match status" value="1"/>
</dbReference>
<name>A0A1L3GP71_9BACT</name>
<dbReference type="OrthoDB" id="9806626at2"/>
<dbReference type="GO" id="GO:0006412">
    <property type="term" value="P:translation"/>
    <property type="evidence" value="ECO:0007669"/>
    <property type="project" value="UniProtKB-UniRule"/>
</dbReference>
<dbReference type="InterPro" id="IPR031310">
    <property type="entry name" value="Ribosomal_uL5_N"/>
</dbReference>
<dbReference type="NCBIfam" id="NF000585">
    <property type="entry name" value="PRK00010.1"/>
    <property type="match status" value="1"/>
</dbReference>
<dbReference type="GO" id="GO:0003735">
    <property type="term" value="F:structural constituent of ribosome"/>
    <property type="evidence" value="ECO:0007669"/>
    <property type="project" value="InterPro"/>
</dbReference>
<dbReference type="PANTHER" id="PTHR11994">
    <property type="entry name" value="60S RIBOSOMAL PROTEIN L11-RELATED"/>
    <property type="match status" value="1"/>
</dbReference>
<dbReference type="InterPro" id="IPR020929">
    <property type="entry name" value="Ribosomal_uL5_CS"/>
</dbReference>
<evidence type="ECO:0000256" key="1">
    <source>
        <dbReference type="ARBA" id="ARBA00008553"/>
    </source>
</evidence>
<keyword evidence="5" id="KW-0820">tRNA-binding</keyword>
<proteinExistence type="inferred from homology"/>
<evidence type="ECO:0000259" key="7">
    <source>
        <dbReference type="Pfam" id="PF00281"/>
    </source>
</evidence>
<evidence type="ECO:0000256" key="2">
    <source>
        <dbReference type="ARBA" id="ARBA00022980"/>
    </source>
</evidence>
<dbReference type="Proteomes" id="UP000182517">
    <property type="component" value="Chromosome"/>
</dbReference>
<sequence length="186" mass="20795">MARLKEAYRAELAPKLAQDLQLKNVMEVPRVEKVIVNMGLGEAIQNIKILESAVQELEKITGQKAVVTKAKRSIAQFKLREGMPIGCMVTLRRDRAYEFLDRLINVALPRVRDFKGISPKGFDGRGNYTLGVREQLIFPEIDLEQVDKVKGLNVTIVTTARNDEEGRALLTAIGMPFRKKSSGTEG</sequence>
<dbReference type="HAMAP" id="MF_01333_B">
    <property type="entry name" value="Ribosomal_uL5_B"/>
    <property type="match status" value="1"/>
</dbReference>
<evidence type="ECO:0000256" key="6">
    <source>
        <dbReference type="RuleBase" id="RU003930"/>
    </source>
</evidence>
<dbReference type="InterPro" id="IPR031309">
    <property type="entry name" value="Ribosomal_uL5_C"/>
</dbReference>
<keyword evidence="5" id="KW-0694">RNA-binding</keyword>
<evidence type="ECO:0000313" key="9">
    <source>
        <dbReference type="EMBL" id="APG27685.1"/>
    </source>
</evidence>
<keyword evidence="10" id="KW-1185">Reference proteome</keyword>
<keyword evidence="3 5" id="KW-0687">Ribonucleoprotein</keyword>
<comment type="subunit">
    <text evidence="5">Part of the 50S ribosomal subunit; part of the 5S rRNA/L5/L18/L25 subcomplex. Contacts the 5S rRNA and the P site tRNA. Forms a bridge to the 30S subunit in the 70S ribosome.</text>
</comment>